<accession>G4CLV1</accession>
<dbReference type="HOGENOM" id="CLU_3101343_0_0_4"/>
<dbReference type="STRING" id="1030841.HMPREF9370_0060"/>
<protein>
    <submittedName>
        <fullName evidence="1">Uncharacterized protein</fullName>
    </submittedName>
</protein>
<dbReference type="AlphaFoldDB" id="G4CLV1"/>
<evidence type="ECO:0000313" key="1">
    <source>
        <dbReference type="EMBL" id="EGZ51309.1"/>
    </source>
</evidence>
<dbReference type="Proteomes" id="UP000005336">
    <property type="component" value="Unassembled WGS sequence"/>
</dbReference>
<reference evidence="1 2" key="1">
    <citation type="submission" date="2011-06" db="EMBL/GenBank/DDBJ databases">
        <authorList>
            <person name="Muzny D."/>
            <person name="Qin X."/>
            <person name="Deng J."/>
            <person name="Jiang H."/>
            <person name="Liu Y."/>
            <person name="Qu J."/>
            <person name="Song X.-Z."/>
            <person name="Zhang L."/>
            <person name="Thornton R."/>
            <person name="Coyle M."/>
            <person name="Francisco L."/>
            <person name="Jackson L."/>
            <person name="Javaid M."/>
            <person name="Korchina V."/>
            <person name="Kovar C."/>
            <person name="Mata R."/>
            <person name="Mathew T."/>
            <person name="Ngo R."/>
            <person name="Nguyen L."/>
            <person name="Nguyen N."/>
            <person name="Okwuonu G."/>
            <person name="Ongeri F."/>
            <person name="Pham C."/>
            <person name="Simmons D."/>
            <person name="Wilczek-Boney K."/>
            <person name="Hale W."/>
            <person name="Jakkamsetti A."/>
            <person name="Pham P."/>
            <person name="Ruth R."/>
            <person name="San Lucas F."/>
            <person name="Warren J."/>
            <person name="Zhang J."/>
            <person name="Zhao Z."/>
            <person name="Zhou C."/>
            <person name="Zhu D."/>
            <person name="Lee S."/>
            <person name="Bess C."/>
            <person name="Blankenburg K."/>
            <person name="Forbes L."/>
            <person name="Fu Q."/>
            <person name="Gubbala S."/>
            <person name="Hirani K."/>
            <person name="Jayaseelan J.C."/>
            <person name="Lara F."/>
            <person name="Munidasa M."/>
            <person name="Palculict T."/>
            <person name="Patil S."/>
            <person name="Pu L.-L."/>
            <person name="Saada N."/>
            <person name="Tang L."/>
            <person name="Weissenberger G."/>
            <person name="Zhu Y."/>
            <person name="Hemphill L."/>
            <person name="Shang Y."/>
            <person name="Youmans B."/>
            <person name="Ayvaz T."/>
            <person name="Ross M."/>
            <person name="Santibanez J."/>
            <person name="Aqrawi P."/>
            <person name="Gross S."/>
            <person name="Joshi V."/>
            <person name="Fowler G."/>
            <person name="Nazareth L."/>
            <person name="Reid J."/>
            <person name="Worley K."/>
            <person name="Petrosino J."/>
            <person name="Highlander S."/>
            <person name="Gibbs R."/>
        </authorList>
    </citation>
    <scope>NUCLEOTIDE SEQUENCE [LARGE SCALE GENOMIC DNA]</scope>
    <source>
        <strain evidence="1 2">9715</strain>
    </source>
</reference>
<sequence>MFESFNGKTKTLENQNVFSLKQPCLSEKAFRQAWPSGIYFTDNYVLFTMAT</sequence>
<dbReference type="PATRIC" id="fig|1030841.3.peg.63"/>
<evidence type="ECO:0000313" key="2">
    <source>
        <dbReference type="Proteomes" id="UP000005336"/>
    </source>
</evidence>
<keyword evidence="2" id="KW-1185">Reference proteome</keyword>
<organism evidence="1 2">
    <name type="scientific">Neisseria wadsworthii 9715</name>
    <dbReference type="NCBI Taxonomy" id="1030841"/>
    <lineage>
        <taxon>Bacteria</taxon>
        <taxon>Pseudomonadati</taxon>
        <taxon>Pseudomonadota</taxon>
        <taxon>Betaproteobacteria</taxon>
        <taxon>Neisseriales</taxon>
        <taxon>Neisseriaceae</taxon>
        <taxon>Neisseria</taxon>
    </lineage>
</organism>
<name>G4CLV1_9NEIS</name>
<gene>
    <name evidence="1" type="ORF">HMPREF9370_0060</name>
</gene>
<dbReference type="EMBL" id="AGAZ01000002">
    <property type="protein sequence ID" value="EGZ51309.1"/>
    <property type="molecule type" value="Genomic_DNA"/>
</dbReference>
<comment type="caution">
    <text evidence="1">The sequence shown here is derived from an EMBL/GenBank/DDBJ whole genome shotgun (WGS) entry which is preliminary data.</text>
</comment>
<proteinExistence type="predicted"/>